<comment type="caution">
    <text evidence="1">The sequence shown here is derived from an EMBL/GenBank/DDBJ whole genome shotgun (WGS) entry which is preliminary data.</text>
</comment>
<proteinExistence type="predicted"/>
<dbReference type="SUPFAM" id="SSF81822">
    <property type="entry name" value="RuBisCo LSMT C-terminal, substrate-binding domain"/>
    <property type="match status" value="1"/>
</dbReference>
<dbReference type="OrthoDB" id="341421at2759"/>
<evidence type="ECO:0000313" key="1">
    <source>
        <dbReference type="EMBL" id="KAF5191671.1"/>
    </source>
</evidence>
<dbReference type="InterPro" id="IPR036464">
    <property type="entry name" value="Rubisco_LSMT_subst-bd_sf"/>
</dbReference>
<gene>
    <name evidence="1" type="ORF">FRX31_018742</name>
</gene>
<sequence length="98" mass="10907">MRVLMYSQLAESLGCHPVIWQCTNTLGTCPYSISNAEDDFVDGAVIVAARTLHTWLDWDMPIIPSTERKAARDLQGECQQMLAEFPTTSDLPFSSVTL</sequence>
<keyword evidence="2" id="KW-1185">Reference proteome</keyword>
<name>A0A7J6W3A5_THATH</name>
<evidence type="ECO:0000313" key="2">
    <source>
        <dbReference type="Proteomes" id="UP000554482"/>
    </source>
</evidence>
<organism evidence="1 2">
    <name type="scientific">Thalictrum thalictroides</name>
    <name type="common">Rue-anemone</name>
    <name type="synonym">Anemone thalictroides</name>
    <dbReference type="NCBI Taxonomy" id="46969"/>
    <lineage>
        <taxon>Eukaryota</taxon>
        <taxon>Viridiplantae</taxon>
        <taxon>Streptophyta</taxon>
        <taxon>Embryophyta</taxon>
        <taxon>Tracheophyta</taxon>
        <taxon>Spermatophyta</taxon>
        <taxon>Magnoliopsida</taxon>
        <taxon>Ranunculales</taxon>
        <taxon>Ranunculaceae</taxon>
        <taxon>Thalictroideae</taxon>
        <taxon>Thalictrum</taxon>
    </lineage>
</organism>
<dbReference type="Proteomes" id="UP000554482">
    <property type="component" value="Unassembled WGS sequence"/>
</dbReference>
<protein>
    <submittedName>
        <fullName evidence="1">Plastid transcriptionally active</fullName>
    </submittedName>
</protein>
<reference evidence="1 2" key="1">
    <citation type="submission" date="2020-06" db="EMBL/GenBank/DDBJ databases">
        <title>Transcriptomic and genomic resources for Thalictrum thalictroides and T. hernandezii: Facilitating candidate gene discovery in an emerging model plant lineage.</title>
        <authorList>
            <person name="Arias T."/>
            <person name="Riano-Pachon D.M."/>
            <person name="Di Stilio V.S."/>
        </authorList>
    </citation>
    <scope>NUCLEOTIDE SEQUENCE [LARGE SCALE GENOMIC DNA]</scope>
    <source>
        <strain evidence="2">cv. WT478/WT964</strain>
        <tissue evidence="1">Leaves</tissue>
    </source>
</reference>
<dbReference type="AlphaFoldDB" id="A0A7J6W3A5"/>
<accession>A0A7J6W3A5</accession>
<dbReference type="EMBL" id="JABWDY010022525">
    <property type="protein sequence ID" value="KAF5191671.1"/>
    <property type="molecule type" value="Genomic_DNA"/>
</dbReference>